<keyword evidence="5 7" id="KW-1133">Transmembrane helix</keyword>
<feature type="signal peptide" evidence="8">
    <location>
        <begin position="1"/>
        <end position="24"/>
    </location>
</feature>
<dbReference type="PANTHER" id="PTHR14789">
    <property type="entry name" value="CHONDROLECTIN VARIANT CHODLFDELTAE"/>
    <property type="match status" value="1"/>
</dbReference>
<reference evidence="10" key="1">
    <citation type="submission" date="2025-08" db="UniProtKB">
        <authorList>
            <consortium name="Ensembl"/>
        </authorList>
    </citation>
    <scope>IDENTIFICATION</scope>
</reference>
<evidence type="ECO:0000256" key="1">
    <source>
        <dbReference type="ARBA" id="ARBA00004479"/>
    </source>
</evidence>
<dbReference type="GO" id="GO:0030246">
    <property type="term" value="F:carbohydrate binding"/>
    <property type="evidence" value="ECO:0007669"/>
    <property type="project" value="UniProtKB-KW"/>
</dbReference>
<proteinExistence type="predicted"/>
<dbReference type="Proteomes" id="UP000261340">
    <property type="component" value="Unplaced"/>
</dbReference>
<evidence type="ECO:0000313" key="10">
    <source>
        <dbReference type="Ensembl" id="ENSACIP00000029456.1"/>
    </source>
</evidence>
<dbReference type="Gene3D" id="3.10.100.10">
    <property type="entry name" value="Mannose-Binding Protein A, subunit A"/>
    <property type="match status" value="1"/>
</dbReference>
<dbReference type="PROSITE" id="PS50041">
    <property type="entry name" value="C_TYPE_LECTIN_2"/>
    <property type="match status" value="1"/>
</dbReference>
<dbReference type="SUPFAM" id="SSF56436">
    <property type="entry name" value="C-type lectin-like"/>
    <property type="match status" value="1"/>
</dbReference>
<evidence type="ECO:0000256" key="4">
    <source>
        <dbReference type="ARBA" id="ARBA00022734"/>
    </source>
</evidence>
<evidence type="ECO:0000259" key="9">
    <source>
        <dbReference type="PROSITE" id="PS50041"/>
    </source>
</evidence>
<name>A0A3Q0TBL3_AMPCI</name>
<keyword evidence="4" id="KW-0430">Lectin</keyword>
<organism evidence="10 11">
    <name type="scientific">Amphilophus citrinellus</name>
    <name type="common">Midas cichlid</name>
    <name type="synonym">Cichlasoma citrinellum</name>
    <dbReference type="NCBI Taxonomy" id="61819"/>
    <lineage>
        <taxon>Eukaryota</taxon>
        <taxon>Metazoa</taxon>
        <taxon>Chordata</taxon>
        <taxon>Craniata</taxon>
        <taxon>Vertebrata</taxon>
        <taxon>Euteleostomi</taxon>
        <taxon>Actinopterygii</taxon>
        <taxon>Neopterygii</taxon>
        <taxon>Teleostei</taxon>
        <taxon>Neoteleostei</taxon>
        <taxon>Acanthomorphata</taxon>
        <taxon>Ovalentaria</taxon>
        <taxon>Cichlomorphae</taxon>
        <taxon>Cichliformes</taxon>
        <taxon>Cichlidae</taxon>
        <taxon>New World cichlids</taxon>
        <taxon>Cichlasomatinae</taxon>
        <taxon>Heroini</taxon>
        <taxon>Amphilophus</taxon>
    </lineage>
</organism>
<evidence type="ECO:0000256" key="3">
    <source>
        <dbReference type="ARBA" id="ARBA00022729"/>
    </source>
</evidence>
<dbReference type="STRING" id="61819.ENSACIP00000029456"/>
<dbReference type="PANTHER" id="PTHR14789:SF8">
    <property type="entry name" value="C-TYPE LECTIN DOMAIN FAMILY 14 MEMBER A PRECURSOR-RELATED"/>
    <property type="match status" value="1"/>
</dbReference>
<evidence type="ECO:0000256" key="6">
    <source>
        <dbReference type="ARBA" id="ARBA00023136"/>
    </source>
</evidence>
<feature type="transmembrane region" description="Helical" evidence="7">
    <location>
        <begin position="274"/>
        <end position="300"/>
    </location>
</feature>
<evidence type="ECO:0000313" key="11">
    <source>
        <dbReference type="Proteomes" id="UP000261340"/>
    </source>
</evidence>
<dbReference type="GO" id="GO:0016020">
    <property type="term" value="C:membrane"/>
    <property type="evidence" value="ECO:0007669"/>
    <property type="project" value="UniProtKB-SubCell"/>
</dbReference>
<dbReference type="GeneTree" id="ENSGT01130000278768"/>
<dbReference type="InterPro" id="IPR016186">
    <property type="entry name" value="C-type_lectin-like/link_sf"/>
</dbReference>
<dbReference type="InterPro" id="IPR016187">
    <property type="entry name" value="CTDL_fold"/>
</dbReference>
<dbReference type="InterPro" id="IPR001304">
    <property type="entry name" value="C-type_lectin-like"/>
</dbReference>
<keyword evidence="3 8" id="KW-0732">Signal</keyword>
<feature type="chain" id="PRO_5018552999" description="C-type lectin domain-containing protein" evidence="8">
    <location>
        <begin position="25"/>
        <end position="329"/>
    </location>
</feature>
<dbReference type="AlphaFoldDB" id="A0A3Q0TBL3"/>
<evidence type="ECO:0000256" key="2">
    <source>
        <dbReference type="ARBA" id="ARBA00022692"/>
    </source>
</evidence>
<feature type="domain" description="C-type lectin" evidence="9">
    <location>
        <begin position="30"/>
        <end position="141"/>
    </location>
</feature>
<evidence type="ECO:0000256" key="7">
    <source>
        <dbReference type="SAM" id="Phobius"/>
    </source>
</evidence>
<evidence type="ECO:0000256" key="5">
    <source>
        <dbReference type="ARBA" id="ARBA00022989"/>
    </source>
</evidence>
<dbReference type="Ensembl" id="ENSACIT00000030234.1">
    <property type="protein sequence ID" value="ENSACIP00000029456.1"/>
    <property type="gene ID" value="ENSACIG00000022800.1"/>
</dbReference>
<keyword evidence="11" id="KW-1185">Reference proteome</keyword>
<comment type="subcellular location">
    <subcellularLocation>
        <location evidence="1">Membrane</location>
        <topology evidence="1">Single-pass type I membrane protein</topology>
    </subcellularLocation>
</comment>
<keyword evidence="6 7" id="KW-0472">Membrane</keyword>
<dbReference type="InterPro" id="IPR051505">
    <property type="entry name" value="C-type_lectin_domain"/>
</dbReference>
<protein>
    <recommendedName>
        <fullName evidence="9">C-type lectin domain-containing protein</fullName>
    </recommendedName>
</protein>
<keyword evidence="2 7" id="KW-0812">Transmembrane</keyword>
<dbReference type="OMA" id="GEPTVWR"/>
<evidence type="ECO:0000256" key="8">
    <source>
        <dbReference type="SAM" id="SignalP"/>
    </source>
</evidence>
<sequence>MAFQLRSCWTFLCIVIFLLRNISADPSSRYTLNHTKVRFSEAIKRCSSGVLTTIATQQEVDDILNLISKSVLLEKEFTFWVGLRIKSKCVDLSKPLRGFWWLENNSEESEVSRWVEEPELSCTTSRCAALKGRVDGSNVTWGLIPLPCDKQNNSFIYPLQHATPETTPAPSDPGPKVTTSGPRLVNGSLSSSSLVSDLCQSPSIPEARWITLVPNDGKRIKVECWSSIRFELVCSGEPTVWRLVNGSQANFTAIGIVCANANQKEHHSGLHSSILIPVLIAVGVLVVLLVVIAVTVKCCLKRRSKKRAIKKAEKMELKSKTRKDSFSLA</sequence>
<reference evidence="10" key="2">
    <citation type="submission" date="2025-09" db="UniProtKB">
        <authorList>
            <consortium name="Ensembl"/>
        </authorList>
    </citation>
    <scope>IDENTIFICATION</scope>
</reference>
<accession>A0A3Q0TBL3</accession>